<proteinExistence type="predicted"/>
<gene>
    <name evidence="1" type="ORF">SS1G_00455</name>
</gene>
<dbReference type="RefSeq" id="XP_001598367.1">
    <property type="nucleotide sequence ID" value="XM_001598317.1"/>
</dbReference>
<reference evidence="2" key="1">
    <citation type="journal article" date="2011" name="PLoS Genet.">
        <title>Genomic analysis of the necrotrophic fungal pathogens Sclerotinia sclerotiorum and Botrytis cinerea.</title>
        <authorList>
            <person name="Amselem J."/>
            <person name="Cuomo C.A."/>
            <person name="van Kan J.A."/>
            <person name="Viaud M."/>
            <person name="Benito E.P."/>
            <person name="Couloux A."/>
            <person name="Coutinho P.M."/>
            <person name="de Vries R.P."/>
            <person name="Dyer P.S."/>
            <person name="Fillinger S."/>
            <person name="Fournier E."/>
            <person name="Gout L."/>
            <person name="Hahn M."/>
            <person name="Kohn L."/>
            <person name="Lapalu N."/>
            <person name="Plummer K.M."/>
            <person name="Pradier J.M."/>
            <person name="Quevillon E."/>
            <person name="Sharon A."/>
            <person name="Simon A."/>
            <person name="ten Have A."/>
            <person name="Tudzynski B."/>
            <person name="Tudzynski P."/>
            <person name="Wincker P."/>
            <person name="Andrew M."/>
            <person name="Anthouard V."/>
            <person name="Beever R.E."/>
            <person name="Beffa R."/>
            <person name="Benoit I."/>
            <person name="Bouzid O."/>
            <person name="Brault B."/>
            <person name="Chen Z."/>
            <person name="Choquer M."/>
            <person name="Collemare J."/>
            <person name="Cotton P."/>
            <person name="Danchin E.G."/>
            <person name="Da Silva C."/>
            <person name="Gautier A."/>
            <person name="Giraud C."/>
            <person name="Giraud T."/>
            <person name="Gonzalez C."/>
            <person name="Grossetete S."/>
            <person name="Guldener U."/>
            <person name="Henrissat B."/>
            <person name="Howlett B.J."/>
            <person name="Kodira C."/>
            <person name="Kretschmer M."/>
            <person name="Lappartient A."/>
            <person name="Leroch M."/>
            <person name="Levis C."/>
            <person name="Mauceli E."/>
            <person name="Neuveglise C."/>
            <person name="Oeser B."/>
            <person name="Pearson M."/>
            <person name="Poulain J."/>
            <person name="Poussereau N."/>
            <person name="Quesneville H."/>
            <person name="Rascle C."/>
            <person name="Schumacher J."/>
            <person name="Segurens B."/>
            <person name="Sexton A."/>
            <person name="Silva E."/>
            <person name="Sirven C."/>
            <person name="Soanes D.M."/>
            <person name="Talbot N.J."/>
            <person name="Templeton M."/>
            <person name="Yandava C."/>
            <person name="Yarden O."/>
            <person name="Zeng Q."/>
            <person name="Rollins J.A."/>
            <person name="Lebrun M.H."/>
            <person name="Dickman M."/>
        </authorList>
    </citation>
    <scope>NUCLEOTIDE SEQUENCE [LARGE SCALE GENOMIC DNA]</scope>
    <source>
        <strain evidence="2">ATCC 18683 / 1980 / Ss-1</strain>
    </source>
</reference>
<protein>
    <submittedName>
        <fullName evidence="1">Uncharacterized protein</fullName>
    </submittedName>
</protein>
<accession>A7E581</accession>
<dbReference type="EMBL" id="CH476621">
    <property type="protein sequence ID" value="EDN91053.1"/>
    <property type="molecule type" value="Genomic_DNA"/>
</dbReference>
<dbReference type="Proteomes" id="UP000001312">
    <property type="component" value="Unassembled WGS sequence"/>
</dbReference>
<dbReference type="GeneID" id="5494229"/>
<keyword evidence="2" id="KW-1185">Reference proteome</keyword>
<dbReference type="HOGENOM" id="CLU_3279743_0_0_1"/>
<dbReference type="InParanoid" id="A7E581"/>
<dbReference type="AlphaFoldDB" id="A7E581"/>
<organism evidence="1 2">
    <name type="scientific">Sclerotinia sclerotiorum (strain ATCC 18683 / 1980 / Ss-1)</name>
    <name type="common">White mold</name>
    <name type="synonym">Whetzelinia sclerotiorum</name>
    <dbReference type="NCBI Taxonomy" id="665079"/>
    <lineage>
        <taxon>Eukaryota</taxon>
        <taxon>Fungi</taxon>
        <taxon>Dikarya</taxon>
        <taxon>Ascomycota</taxon>
        <taxon>Pezizomycotina</taxon>
        <taxon>Leotiomycetes</taxon>
        <taxon>Helotiales</taxon>
        <taxon>Sclerotiniaceae</taxon>
        <taxon>Sclerotinia</taxon>
    </lineage>
</organism>
<name>A7E581_SCLS1</name>
<dbReference type="KEGG" id="ssl:SS1G_00455"/>
<evidence type="ECO:0000313" key="2">
    <source>
        <dbReference type="Proteomes" id="UP000001312"/>
    </source>
</evidence>
<evidence type="ECO:0000313" key="1">
    <source>
        <dbReference type="EMBL" id="EDN91053.1"/>
    </source>
</evidence>
<sequence>MSWSEAVSKVQPDNESSICKLVSLSKTFKGEFPAQREARDR</sequence>